<feature type="compositionally biased region" description="Polar residues" evidence="1">
    <location>
        <begin position="10"/>
        <end position="31"/>
    </location>
</feature>
<feature type="compositionally biased region" description="Polar residues" evidence="1">
    <location>
        <begin position="476"/>
        <end position="485"/>
    </location>
</feature>
<feature type="compositionally biased region" description="Polar residues" evidence="1">
    <location>
        <begin position="451"/>
        <end position="463"/>
    </location>
</feature>
<feature type="region of interest" description="Disordered" evidence="1">
    <location>
        <begin position="391"/>
        <end position="498"/>
    </location>
</feature>
<dbReference type="AlphaFoldDB" id="A0A218ZF26"/>
<gene>
    <name evidence="2" type="ORF">B2J93_8526</name>
</gene>
<evidence type="ECO:0000256" key="1">
    <source>
        <dbReference type="SAM" id="MobiDB-lite"/>
    </source>
</evidence>
<comment type="caution">
    <text evidence="2">The sequence shown here is derived from an EMBL/GenBank/DDBJ whole genome shotgun (WGS) entry which is preliminary data.</text>
</comment>
<dbReference type="Proteomes" id="UP000242519">
    <property type="component" value="Unassembled WGS sequence"/>
</dbReference>
<keyword evidence="3" id="KW-1185">Reference proteome</keyword>
<evidence type="ECO:0000313" key="2">
    <source>
        <dbReference type="EMBL" id="OWP06143.1"/>
    </source>
</evidence>
<feature type="compositionally biased region" description="Basic and acidic residues" evidence="1">
    <location>
        <begin position="77"/>
        <end position="89"/>
    </location>
</feature>
<name>A0A218ZF26_9HELO</name>
<evidence type="ECO:0000313" key="3">
    <source>
        <dbReference type="Proteomes" id="UP000242519"/>
    </source>
</evidence>
<feature type="region of interest" description="Disordered" evidence="1">
    <location>
        <begin position="183"/>
        <end position="205"/>
    </location>
</feature>
<accession>A0A218ZF26</accession>
<feature type="compositionally biased region" description="Basic and acidic residues" evidence="1">
    <location>
        <begin position="466"/>
        <end position="475"/>
    </location>
</feature>
<proteinExistence type="predicted"/>
<feature type="compositionally biased region" description="Basic and acidic residues" evidence="1">
    <location>
        <begin position="35"/>
        <end position="56"/>
    </location>
</feature>
<reference evidence="2 3" key="1">
    <citation type="submission" date="2017-04" db="EMBL/GenBank/DDBJ databases">
        <title>Draft genome sequence of Marssonina coronaria NL1: causal agent of apple blotch.</title>
        <authorList>
            <person name="Cheng Q."/>
        </authorList>
    </citation>
    <scope>NUCLEOTIDE SEQUENCE [LARGE SCALE GENOMIC DNA]</scope>
    <source>
        <strain evidence="2 3">NL1</strain>
    </source>
</reference>
<feature type="compositionally biased region" description="Basic and acidic residues" evidence="1">
    <location>
        <begin position="487"/>
        <end position="498"/>
    </location>
</feature>
<sequence>MGQTDPGRTVSKSPRSQFSQRHTSNDSSPINTPLPDRKPLPAPGKREQSHVPHDDLYSATPPRMLKRNHEGSQLLTEKSKEQNEESLSDKKRRILRKGDWLGITIQRPLKLAFASPKDEQRIGKRRKVSKDHQAKTIPAQSRIMSPFAARIRHNSKLRADSQQLERTGPLAPDVRISIGGRAVQPGVSSSTRPRRKMTPSIVGQSSRIPSSSDIMLLDHESVRGYQAGREFNASLSRIPRGPSLNLHILDQASENSGISGKGYLSADVSLEMSDDQRWAGVTEESLRMLQSNFQGHQRQLVQEAVAHPLASPKADFRQDLVPGEVFFSSSSASLHHPKPRSSQRSILLRSNSLEAISSNIAQIGMANIIFPSSQALQSEIWRTWIATEDDSEDARTNTNSYELPPGNGWISPGISVRPPRKSSQQLPAEDRSSSKLEESDTEDVVDLKQGTDLQQCYENSSTSEQEDNRSIRSEQSRYGGTTSQLGRLREDNYEPPERQATDIEVVSTPLPAENRIMSPPFAKTAQINTTVPLAGKERIEDPSDVWRKFVFGSSSDGVKTPCSGLVVGMTSSEIGLTEPSIVAQQAIEYG</sequence>
<dbReference type="EMBL" id="MZNU01000054">
    <property type="protein sequence ID" value="OWP06143.1"/>
    <property type="molecule type" value="Genomic_DNA"/>
</dbReference>
<feature type="region of interest" description="Disordered" evidence="1">
    <location>
        <begin position="1"/>
        <end position="90"/>
    </location>
</feature>
<organism evidence="2 3">
    <name type="scientific">Diplocarpon coronariae</name>
    <dbReference type="NCBI Taxonomy" id="2795749"/>
    <lineage>
        <taxon>Eukaryota</taxon>
        <taxon>Fungi</taxon>
        <taxon>Dikarya</taxon>
        <taxon>Ascomycota</taxon>
        <taxon>Pezizomycotina</taxon>
        <taxon>Leotiomycetes</taxon>
        <taxon>Helotiales</taxon>
        <taxon>Drepanopezizaceae</taxon>
        <taxon>Diplocarpon</taxon>
    </lineage>
</organism>
<feature type="region of interest" description="Disordered" evidence="1">
    <location>
        <begin position="117"/>
        <end position="136"/>
    </location>
</feature>
<dbReference type="InParanoid" id="A0A218ZF26"/>
<feature type="compositionally biased region" description="Basic and acidic residues" evidence="1">
    <location>
        <begin position="428"/>
        <end position="438"/>
    </location>
</feature>
<protein>
    <submittedName>
        <fullName evidence="2">Uncharacterized protein</fullName>
    </submittedName>
</protein>
<dbReference type="OrthoDB" id="5426563at2759"/>